<protein>
    <recommendedName>
        <fullName evidence="4">S-adenosyl-L-methionine-dependent methyltransferase</fullName>
    </recommendedName>
</protein>
<dbReference type="Gene3D" id="3.40.50.150">
    <property type="entry name" value="Vaccinia Virus protein VP39"/>
    <property type="match status" value="1"/>
</dbReference>
<dbReference type="SUPFAM" id="SSF53335">
    <property type="entry name" value="S-adenosyl-L-methionine-dependent methyltransferases"/>
    <property type="match status" value="1"/>
</dbReference>
<dbReference type="OrthoDB" id="540004at2759"/>
<dbReference type="Proteomes" id="UP001140091">
    <property type="component" value="Unassembled WGS sequence"/>
</dbReference>
<name>A0A9W8JCS2_9AGAR</name>
<evidence type="ECO:0000256" key="1">
    <source>
        <dbReference type="SAM" id="SignalP"/>
    </source>
</evidence>
<dbReference type="InterPro" id="IPR052356">
    <property type="entry name" value="Thiol_S-MT"/>
</dbReference>
<dbReference type="InterPro" id="IPR029063">
    <property type="entry name" value="SAM-dependent_MTases_sf"/>
</dbReference>
<organism evidence="2 3">
    <name type="scientific">Candolleomyces eurysporus</name>
    <dbReference type="NCBI Taxonomy" id="2828524"/>
    <lineage>
        <taxon>Eukaryota</taxon>
        <taxon>Fungi</taxon>
        <taxon>Dikarya</taxon>
        <taxon>Basidiomycota</taxon>
        <taxon>Agaricomycotina</taxon>
        <taxon>Agaricomycetes</taxon>
        <taxon>Agaricomycetidae</taxon>
        <taxon>Agaricales</taxon>
        <taxon>Agaricineae</taxon>
        <taxon>Psathyrellaceae</taxon>
        <taxon>Candolleomyces</taxon>
    </lineage>
</organism>
<evidence type="ECO:0008006" key="4">
    <source>
        <dbReference type="Google" id="ProtNLM"/>
    </source>
</evidence>
<dbReference type="EMBL" id="JANBPK010000820">
    <property type="protein sequence ID" value="KAJ2930778.1"/>
    <property type="molecule type" value="Genomic_DNA"/>
</dbReference>
<dbReference type="AlphaFoldDB" id="A0A9W8JCS2"/>
<feature type="non-terminal residue" evidence="2">
    <location>
        <position position="267"/>
    </location>
</feature>
<dbReference type="Pfam" id="PF13489">
    <property type="entry name" value="Methyltransf_23"/>
    <property type="match status" value="1"/>
</dbReference>
<evidence type="ECO:0000313" key="2">
    <source>
        <dbReference type="EMBL" id="KAJ2930778.1"/>
    </source>
</evidence>
<evidence type="ECO:0000313" key="3">
    <source>
        <dbReference type="Proteomes" id="UP001140091"/>
    </source>
</evidence>
<proteinExistence type="predicted"/>
<feature type="chain" id="PRO_5040979824" description="S-adenosyl-L-methionine-dependent methyltransferase" evidence="1">
    <location>
        <begin position="22"/>
        <end position="267"/>
    </location>
</feature>
<dbReference type="PANTHER" id="PTHR45036:SF1">
    <property type="entry name" value="METHYLTRANSFERASE LIKE 7A"/>
    <property type="match status" value="1"/>
</dbReference>
<reference evidence="2" key="1">
    <citation type="submission" date="2022-06" db="EMBL/GenBank/DDBJ databases">
        <title>Genome Sequence of Candolleomyces eurysporus.</title>
        <authorList>
            <person name="Buettner E."/>
        </authorList>
    </citation>
    <scope>NUCLEOTIDE SEQUENCE</scope>
    <source>
        <strain evidence="2">VTCC 930004</strain>
    </source>
</reference>
<keyword evidence="1" id="KW-0732">Signal</keyword>
<comment type="caution">
    <text evidence="2">The sequence shown here is derived from an EMBL/GenBank/DDBJ whole genome shotgun (WGS) entry which is preliminary data.</text>
</comment>
<sequence>MKLTTAFSILFDLFLALKVATGPTLRSILAEPTLLLRPTALSRLYMANIWEGGFANGTDEGARPVKTDLITPNADGTVLDLGAGHGHSIRYFDRTKVTRYVAVEPNVLMHPFIREAAHSVGYHESDGSMVILTCGAEDSASILSALESQKVDTIISVLTLCTIPHPEKTVHNLVRDVLKSGGQFLFYEHVLSPRDDVAWWQRFWAPVWQIVFDGCRMDRPSHLFLDHLQVEHDGTMSTPWKEAQCWGKPEEPEEHLFWHQVGRFVKK</sequence>
<feature type="signal peptide" evidence="1">
    <location>
        <begin position="1"/>
        <end position="21"/>
    </location>
</feature>
<accession>A0A9W8JCS2</accession>
<keyword evidence="3" id="KW-1185">Reference proteome</keyword>
<dbReference type="CDD" id="cd02440">
    <property type="entry name" value="AdoMet_MTases"/>
    <property type="match status" value="1"/>
</dbReference>
<dbReference type="PANTHER" id="PTHR45036">
    <property type="entry name" value="METHYLTRANSFERASE LIKE 7B"/>
    <property type="match status" value="1"/>
</dbReference>
<gene>
    <name evidence="2" type="ORF">H1R20_g6308</name>
</gene>